<evidence type="ECO:0000256" key="4">
    <source>
        <dbReference type="SAM" id="SignalP"/>
    </source>
</evidence>
<dbReference type="PANTHER" id="PTHR47151">
    <property type="entry name" value="LEU/ILE/VAL-BINDING ABC TRANSPORTER SUBUNIT"/>
    <property type="match status" value="1"/>
</dbReference>
<dbReference type="Gene3D" id="3.40.50.2300">
    <property type="match status" value="2"/>
</dbReference>
<organism evidence="7 8">
    <name type="scientific">Dermacoccus abyssi</name>
    <dbReference type="NCBI Taxonomy" id="322596"/>
    <lineage>
        <taxon>Bacteria</taxon>
        <taxon>Bacillati</taxon>
        <taxon>Actinomycetota</taxon>
        <taxon>Actinomycetes</taxon>
        <taxon>Micrococcales</taxon>
        <taxon>Dermacoccaceae</taxon>
        <taxon>Dermacoccus</taxon>
    </lineage>
</organism>
<evidence type="ECO:0000256" key="1">
    <source>
        <dbReference type="ARBA" id="ARBA00010062"/>
    </source>
</evidence>
<evidence type="ECO:0000313" key="6">
    <source>
        <dbReference type="EMBL" id="QEH92465.1"/>
    </source>
</evidence>
<dbReference type="SUPFAM" id="SSF53822">
    <property type="entry name" value="Periplasmic binding protein-like I"/>
    <property type="match status" value="1"/>
</dbReference>
<dbReference type="PANTHER" id="PTHR47151:SF2">
    <property type="entry name" value="AMINO ACID BINDING PROTEIN"/>
    <property type="match status" value="1"/>
</dbReference>
<dbReference type="Pfam" id="PF13458">
    <property type="entry name" value="Peripla_BP_6"/>
    <property type="match status" value="1"/>
</dbReference>
<dbReference type="Proteomes" id="UP000323565">
    <property type="component" value="Chromosome"/>
</dbReference>
<reference evidence="7 8" key="1">
    <citation type="submission" date="2018-08" db="EMBL/GenBank/DDBJ databases">
        <title>Whole genome sequence analysis of Dermacoccus abyssi bacteria isolated from Deep Mariana trench Micromonospora spp reveals genes involved in the environmental adaptation and production of secondary metabolites.</title>
        <authorList>
            <person name="Abdel-Mageed W.M."/>
            <person name="Lehri B."/>
            <person name="Nouioui I."/>
            <person name="Goodfellow I."/>
            <person name="Jaspars M."/>
            <person name="Karlyshev A."/>
        </authorList>
    </citation>
    <scope>NUCLEOTIDE SEQUENCE [LARGE SCALE GENOMIC DNA]</scope>
    <source>
        <strain evidence="7 8">MT1.1</strain>
    </source>
</reference>
<evidence type="ECO:0000256" key="3">
    <source>
        <dbReference type="SAM" id="MobiDB-lite"/>
    </source>
</evidence>
<dbReference type="CDD" id="cd06342">
    <property type="entry name" value="PBP1_ABC_LIVBP-like"/>
    <property type="match status" value="1"/>
</dbReference>
<dbReference type="InterPro" id="IPR028082">
    <property type="entry name" value="Peripla_BP_I"/>
</dbReference>
<sequence length="408" mass="42729">MNAKLTYRVAGLGAAAALALTGCANDSSKTSNSSESGGASGVNLPAVQTVDTPKSPVMPKGDGKAKCSNVTIGYVGAVTGDNAQLGVNIYNGIQTAINEHNQANKDCQVKFEKLDTEGSPDKAPGPVTTMANKSQVVGVVGLPFSGESNATGNIFESKGLVHITPAATLPELTTKGWKTFFRGLGNDSVQGPAAAKLMTEKLKAEKVFVVQDDSPYGVGLGGETTKALGDKQVGSDKVTTKQKDFSATVTKIMNAKPDAVFYAGYYAEASPFAQQLRAKGFKGSFVGPDGVKDNEFIKQAGSASDGAYFTCPCIPGELIKDFNDAYKKTANNAAPGTYSIEGYDAATVLLAGIDAGKTDRKSLLEWVKTYDKDGLSKHYKWDDKGELAKPDVYGYKVEGGKIVPIGKI</sequence>
<feature type="chain" id="PRO_5039698971" evidence="4">
    <location>
        <begin position="25"/>
        <end position="408"/>
    </location>
</feature>
<gene>
    <name evidence="7" type="ORF">D1832_04825</name>
    <name evidence="6" type="ORF">FV141_02115</name>
</gene>
<feature type="compositionally biased region" description="Low complexity" evidence="3">
    <location>
        <begin position="26"/>
        <end position="37"/>
    </location>
</feature>
<protein>
    <submittedName>
        <fullName evidence="7">Branched-chain amino acid ABC transporter substrate-binding protein</fullName>
    </submittedName>
</protein>
<dbReference type="AlphaFoldDB" id="A0A417Z7G2"/>
<evidence type="ECO:0000313" key="8">
    <source>
        <dbReference type="Proteomes" id="UP000285376"/>
    </source>
</evidence>
<feature type="domain" description="Leucine-binding protein" evidence="5">
    <location>
        <begin position="70"/>
        <end position="400"/>
    </location>
</feature>
<feature type="region of interest" description="Disordered" evidence="3">
    <location>
        <begin position="26"/>
        <end position="62"/>
    </location>
</feature>
<dbReference type="Proteomes" id="UP000285376">
    <property type="component" value="Unassembled WGS sequence"/>
</dbReference>
<dbReference type="EMBL" id="CP043031">
    <property type="protein sequence ID" value="QEH92465.1"/>
    <property type="molecule type" value="Genomic_DNA"/>
</dbReference>
<evidence type="ECO:0000259" key="5">
    <source>
        <dbReference type="Pfam" id="PF13458"/>
    </source>
</evidence>
<dbReference type="PROSITE" id="PS51257">
    <property type="entry name" value="PROKAR_LIPOPROTEIN"/>
    <property type="match status" value="1"/>
</dbReference>
<reference evidence="6 9" key="2">
    <citation type="submission" date="2019-08" db="EMBL/GenBank/DDBJ databases">
        <title>Dermacoccus abyssi strain HZAU 226, whole genome Nanopore sequencing project.</title>
        <authorList>
            <person name="Guo A."/>
            <person name="Zhang X."/>
            <person name="Ruan Y."/>
            <person name="Liu W."/>
            <person name="Chen Q."/>
            <person name="Gu L."/>
        </authorList>
    </citation>
    <scope>NUCLEOTIDE SEQUENCE [LARGE SCALE GENOMIC DNA]</scope>
    <source>
        <strain evidence="6 9">HZAU 226</strain>
    </source>
</reference>
<evidence type="ECO:0000313" key="7">
    <source>
        <dbReference type="EMBL" id="RHW46576.1"/>
    </source>
</evidence>
<name>A0A417Z7G2_9MICO</name>
<feature type="signal peptide" evidence="4">
    <location>
        <begin position="1"/>
        <end position="24"/>
    </location>
</feature>
<dbReference type="EMBL" id="QWLM01000004">
    <property type="protein sequence ID" value="RHW46576.1"/>
    <property type="molecule type" value="Genomic_DNA"/>
</dbReference>
<dbReference type="RefSeq" id="WP_047310546.1">
    <property type="nucleotide sequence ID" value="NZ_CBCRVH010000003.1"/>
</dbReference>
<dbReference type="InterPro" id="IPR028081">
    <property type="entry name" value="Leu-bd"/>
</dbReference>
<comment type="similarity">
    <text evidence="1">Belongs to the leucine-binding protein family.</text>
</comment>
<keyword evidence="9" id="KW-1185">Reference proteome</keyword>
<evidence type="ECO:0000313" key="9">
    <source>
        <dbReference type="Proteomes" id="UP000323565"/>
    </source>
</evidence>
<accession>A0A417Z7G2</accession>
<evidence type="ECO:0000256" key="2">
    <source>
        <dbReference type="ARBA" id="ARBA00022729"/>
    </source>
</evidence>
<proteinExistence type="inferred from homology"/>
<keyword evidence="2 4" id="KW-0732">Signal</keyword>